<accession>A0A7R8W6R6</accession>
<dbReference type="InterPro" id="IPR050527">
    <property type="entry name" value="Snail/Krueppel_Znf"/>
</dbReference>
<keyword evidence="1" id="KW-0479">Metal-binding</keyword>
<keyword evidence="5" id="KW-0539">Nucleus</keyword>
<keyword evidence="3" id="KW-0863">Zinc-finger</keyword>
<evidence type="ECO:0000256" key="2">
    <source>
        <dbReference type="ARBA" id="ARBA00022737"/>
    </source>
</evidence>
<dbReference type="OrthoDB" id="10004641at2759"/>
<proteinExistence type="inferred from homology"/>
<evidence type="ECO:0000313" key="8">
    <source>
        <dbReference type="EMBL" id="CAD7225992.1"/>
    </source>
</evidence>
<dbReference type="SMART" id="SM00355">
    <property type="entry name" value="ZnF_C2H2"/>
    <property type="match status" value="3"/>
</dbReference>
<dbReference type="PANTHER" id="PTHR24388">
    <property type="entry name" value="ZINC FINGER PROTEIN"/>
    <property type="match status" value="1"/>
</dbReference>
<feature type="compositionally biased region" description="Low complexity" evidence="7">
    <location>
        <begin position="550"/>
        <end position="582"/>
    </location>
</feature>
<dbReference type="GO" id="GO:0000978">
    <property type="term" value="F:RNA polymerase II cis-regulatory region sequence-specific DNA binding"/>
    <property type="evidence" value="ECO:0007669"/>
    <property type="project" value="TreeGrafter"/>
</dbReference>
<name>A0A7R8W6R6_9CRUS</name>
<evidence type="ECO:0000256" key="3">
    <source>
        <dbReference type="ARBA" id="ARBA00022771"/>
    </source>
</evidence>
<protein>
    <submittedName>
        <fullName evidence="8">Uncharacterized protein</fullName>
    </submittedName>
</protein>
<feature type="compositionally biased region" description="Polar residues" evidence="7">
    <location>
        <begin position="75"/>
        <end position="85"/>
    </location>
</feature>
<dbReference type="GO" id="GO:0000981">
    <property type="term" value="F:DNA-binding transcription factor activity, RNA polymerase II-specific"/>
    <property type="evidence" value="ECO:0007669"/>
    <property type="project" value="TreeGrafter"/>
</dbReference>
<feature type="region of interest" description="Disordered" evidence="7">
    <location>
        <begin position="75"/>
        <end position="128"/>
    </location>
</feature>
<evidence type="ECO:0000256" key="4">
    <source>
        <dbReference type="ARBA" id="ARBA00022833"/>
    </source>
</evidence>
<sequence>MASKVPSCLPSQHRACQLHSPCPIGKRRQCLTINRLDWGASKSESKELTLSKSPQQVLDVAETLANLTELTTKAVSKNSQVSLKASTLPPDNGSSSVAAEEESSSPEDNPEEEFVIPDKDRPPSILEDPLLTTTASSTQRPLPPRLLVVSSASVHSTESKGNFFIPVVPQRPYRYIRPSASIAQSFRVIAKASPVIKIGASSAVRLSVPSKSRGSENVLRHSAPGTSTCSIVRGIDPRKGSGKATKVVTISSAGPDRYKLHCVGTIPPKVSDVRMVVRKPGAEISLSPQSNNESDDVDEEVREIVRSRTGTEPLEVGCPRCSSDEDGNGVKEGSRGSPPGLNPLFPFLKAAATAAAASAVANSTTGTPTFPFSFMNMNYMNFSNDSESLSDDMKDLKQSGADFNKEDLKAILPYSPLVDCSTCPKCGKTFAHKLNIYRHVKSCGLPPQNSCELCDSETELPYLPYLVTAVLGKPPRVDRTVVCQQCKRTYASRQSLRLHQRLECGKPKTFKCPYCDLTAFQKGNVVKHIRLKHLGMEIKVDRINMDLLPGGNSKKNSSSSKTDSETSSTGDSPVKARSLSPVKPSPLLPILPKTTPSSTAASLGSRSSPPPLLPATLNLASNSISLTQFTSSSTTVTPVTCQGLTTSTRPPPMLIKILTPNQLQTAIKATEVEAQEPQPLSTRSNNDTESSAIIRQLKRPVRRSSRTSTTTSATTLASDDSDDKEENRATDNNSASKFEVADINS</sequence>
<dbReference type="PROSITE" id="PS50157">
    <property type="entry name" value="ZINC_FINGER_C2H2_2"/>
    <property type="match status" value="1"/>
</dbReference>
<feature type="compositionally biased region" description="Basic residues" evidence="7">
    <location>
        <begin position="696"/>
        <end position="705"/>
    </location>
</feature>
<evidence type="ECO:0000256" key="1">
    <source>
        <dbReference type="ARBA" id="ARBA00022723"/>
    </source>
</evidence>
<dbReference type="InterPro" id="IPR013087">
    <property type="entry name" value="Znf_C2H2_type"/>
</dbReference>
<organism evidence="8">
    <name type="scientific">Cyprideis torosa</name>
    <dbReference type="NCBI Taxonomy" id="163714"/>
    <lineage>
        <taxon>Eukaryota</taxon>
        <taxon>Metazoa</taxon>
        <taxon>Ecdysozoa</taxon>
        <taxon>Arthropoda</taxon>
        <taxon>Crustacea</taxon>
        <taxon>Oligostraca</taxon>
        <taxon>Ostracoda</taxon>
        <taxon>Podocopa</taxon>
        <taxon>Podocopida</taxon>
        <taxon>Cytherocopina</taxon>
        <taxon>Cytheroidea</taxon>
        <taxon>Cytherideidae</taxon>
        <taxon>Cyprideis</taxon>
    </lineage>
</organism>
<evidence type="ECO:0000256" key="7">
    <source>
        <dbReference type="SAM" id="MobiDB-lite"/>
    </source>
</evidence>
<dbReference type="GO" id="GO:0008270">
    <property type="term" value="F:zinc ion binding"/>
    <property type="evidence" value="ECO:0007669"/>
    <property type="project" value="UniProtKB-KW"/>
</dbReference>
<feature type="compositionally biased region" description="Polar residues" evidence="7">
    <location>
        <begin position="678"/>
        <end position="693"/>
    </location>
</feature>
<gene>
    <name evidence="8" type="ORF">CTOB1V02_LOCUS3918</name>
</gene>
<feature type="region of interest" description="Disordered" evidence="7">
    <location>
        <begin position="671"/>
        <end position="745"/>
    </location>
</feature>
<dbReference type="SUPFAM" id="SSF57667">
    <property type="entry name" value="beta-beta-alpha zinc fingers"/>
    <property type="match status" value="1"/>
</dbReference>
<comment type="similarity">
    <text evidence="6">Belongs to the snail C2H2-type zinc-finger protein family.</text>
</comment>
<feature type="region of interest" description="Disordered" evidence="7">
    <location>
        <begin position="546"/>
        <end position="609"/>
    </location>
</feature>
<reference evidence="8" key="1">
    <citation type="submission" date="2020-11" db="EMBL/GenBank/DDBJ databases">
        <authorList>
            <person name="Tran Van P."/>
        </authorList>
    </citation>
    <scope>NUCLEOTIDE SEQUENCE</scope>
</reference>
<evidence type="ECO:0000256" key="5">
    <source>
        <dbReference type="ARBA" id="ARBA00023242"/>
    </source>
</evidence>
<dbReference type="InterPro" id="IPR036236">
    <property type="entry name" value="Znf_C2H2_sf"/>
</dbReference>
<feature type="compositionally biased region" description="Low complexity" evidence="7">
    <location>
        <begin position="706"/>
        <end position="718"/>
    </location>
</feature>
<dbReference type="AlphaFoldDB" id="A0A7R8W6R6"/>
<feature type="region of interest" description="Disordered" evidence="7">
    <location>
        <begin position="311"/>
        <end position="338"/>
    </location>
</feature>
<evidence type="ECO:0000256" key="6">
    <source>
        <dbReference type="ARBA" id="ARBA00037948"/>
    </source>
</evidence>
<keyword evidence="4" id="KW-0862">Zinc</keyword>
<dbReference type="Pfam" id="PF00096">
    <property type="entry name" value="zf-C2H2"/>
    <property type="match status" value="1"/>
</dbReference>
<dbReference type="Gene3D" id="3.30.160.60">
    <property type="entry name" value="Classic Zinc Finger"/>
    <property type="match status" value="1"/>
</dbReference>
<feature type="compositionally biased region" description="Acidic residues" evidence="7">
    <location>
        <begin position="99"/>
        <end position="115"/>
    </location>
</feature>
<dbReference type="EMBL" id="OB660715">
    <property type="protein sequence ID" value="CAD7225992.1"/>
    <property type="molecule type" value="Genomic_DNA"/>
</dbReference>
<feature type="compositionally biased region" description="Low complexity" evidence="7">
    <location>
        <begin position="590"/>
        <end position="607"/>
    </location>
</feature>
<dbReference type="PANTHER" id="PTHR24388:SF53">
    <property type="entry name" value="CHORION TRANSCRIPTION FACTOR CF2-RELATED"/>
    <property type="match status" value="1"/>
</dbReference>
<keyword evidence="2" id="KW-0677">Repeat</keyword>